<feature type="non-terminal residue" evidence="2">
    <location>
        <position position="100"/>
    </location>
</feature>
<reference evidence="2" key="1">
    <citation type="submission" date="2015-11" db="EMBL/GenBank/DDBJ databases">
        <title>De novo transcriptome assembly of four potential Pierce s Disease insect vectors from Arizona vineyards.</title>
        <authorList>
            <person name="Tassone E.E."/>
        </authorList>
    </citation>
    <scope>NUCLEOTIDE SEQUENCE</scope>
</reference>
<protein>
    <submittedName>
        <fullName evidence="2">Uncharacterized protein</fullName>
    </submittedName>
</protein>
<feature type="non-terminal residue" evidence="2">
    <location>
        <position position="1"/>
    </location>
</feature>
<feature type="region of interest" description="Disordered" evidence="1">
    <location>
        <begin position="69"/>
        <end position="100"/>
    </location>
</feature>
<evidence type="ECO:0000256" key="1">
    <source>
        <dbReference type="SAM" id="MobiDB-lite"/>
    </source>
</evidence>
<dbReference type="AlphaFoldDB" id="A0A1B6ELP6"/>
<organism evidence="2">
    <name type="scientific">Cuerna arida</name>
    <dbReference type="NCBI Taxonomy" id="1464854"/>
    <lineage>
        <taxon>Eukaryota</taxon>
        <taxon>Metazoa</taxon>
        <taxon>Ecdysozoa</taxon>
        <taxon>Arthropoda</taxon>
        <taxon>Hexapoda</taxon>
        <taxon>Insecta</taxon>
        <taxon>Pterygota</taxon>
        <taxon>Neoptera</taxon>
        <taxon>Paraneoptera</taxon>
        <taxon>Hemiptera</taxon>
        <taxon>Auchenorrhyncha</taxon>
        <taxon>Membracoidea</taxon>
        <taxon>Cicadellidae</taxon>
        <taxon>Cicadellinae</taxon>
        <taxon>Proconiini</taxon>
        <taxon>Cuerna</taxon>
    </lineage>
</organism>
<accession>A0A1B6ELP6</accession>
<dbReference type="EMBL" id="GECZ01030922">
    <property type="protein sequence ID" value="JAS38847.1"/>
    <property type="molecule type" value="Transcribed_RNA"/>
</dbReference>
<feature type="compositionally biased region" description="Polar residues" evidence="1">
    <location>
        <begin position="87"/>
        <end position="100"/>
    </location>
</feature>
<name>A0A1B6ELP6_9HEMI</name>
<proteinExistence type="predicted"/>
<evidence type="ECO:0000313" key="2">
    <source>
        <dbReference type="EMBL" id="JAS38847.1"/>
    </source>
</evidence>
<sequence length="100" mass="11142">FGNLALDVSACSSQLITTDEDMAVGGINVVGESMDTESDVCELDYNLKLPFKLRKQMVKEQKIVDGSLPLDSEWRRPKRHPKIPREQSCSQTISPTMVST</sequence>
<gene>
    <name evidence="2" type="ORF">g.46009</name>
</gene>